<reference evidence="1" key="1">
    <citation type="submission" date="2021-06" db="EMBL/GenBank/DDBJ databases">
        <authorList>
            <person name="Kallberg Y."/>
            <person name="Tangrot J."/>
            <person name="Rosling A."/>
        </authorList>
    </citation>
    <scope>NUCLEOTIDE SEQUENCE</scope>
    <source>
        <strain evidence="1">CL356</strain>
    </source>
</reference>
<organism evidence="1 2">
    <name type="scientific">Acaulospora colombiana</name>
    <dbReference type="NCBI Taxonomy" id="27376"/>
    <lineage>
        <taxon>Eukaryota</taxon>
        <taxon>Fungi</taxon>
        <taxon>Fungi incertae sedis</taxon>
        <taxon>Mucoromycota</taxon>
        <taxon>Glomeromycotina</taxon>
        <taxon>Glomeromycetes</taxon>
        <taxon>Diversisporales</taxon>
        <taxon>Acaulosporaceae</taxon>
        <taxon>Acaulospora</taxon>
    </lineage>
</organism>
<protein>
    <submittedName>
        <fullName evidence="1">9461_t:CDS:1</fullName>
    </submittedName>
</protein>
<name>A0ACA9K997_9GLOM</name>
<evidence type="ECO:0000313" key="1">
    <source>
        <dbReference type="EMBL" id="CAG8460118.1"/>
    </source>
</evidence>
<gene>
    <name evidence="1" type="ORF">ACOLOM_LOCUS1137</name>
</gene>
<comment type="caution">
    <text evidence="1">The sequence shown here is derived from an EMBL/GenBank/DDBJ whole genome shotgun (WGS) entry which is preliminary data.</text>
</comment>
<proteinExistence type="predicted"/>
<keyword evidence="2" id="KW-1185">Reference proteome</keyword>
<sequence>MVGLVDGTTEFFKFILVLILFNLTAASICLCIGIIFKEVGVASLLSSLVMLFSMLFGGLLLNKESIPDYLAWLKDLSFFNYAFEALIVNEVVYLQLKEEKYGLLIDVPGATILSTFGFDASAYWSDVAKLNIMFCAFIVLSFICLQLFVKERR</sequence>
<dbReference type="Proteomes" id="UP000789525">
    <property type="component" value="Unassembled WGS sequence"/>
</dbReference>
<accession>A0ACA9K997</accession>
<dbReference type="EMBL" id="CAJVPT010001293">
    <property type="protein sequence ID" value="CAG8460118.1"/>
    <property type="molecule type" value="Genomic_DNA"/>
</dbReference>
<evidence type="ECO:0000313" key="2">
    <source>
        <dbReference type="Proteomes" id="UP000789525"/>
    </source>
</evidence>